<dbReference type="Gene3D" id="3.40.50.720">
    <property type="entry name" value="NAD(P)-binding Rossmann-like Domain"/>
    <property type="match status" value="1"/>
</dbReference>
<dbReference type="Pfam" id="PF00106">
    <property type="entry name" value="adh_short"/>
    <property type="match status" value="1"/>
</dbReference>
<dbReference type="InterPro" id="IPR020904">
    <property type="entry name" value="Sc_DH/Rdtase_CS"/>
</dbReference>
<evidence type="ECO:0000256" key="3">
    <source>
        <dbReference type="ARBA" id="ARBA00023002"/>
    </source>
</evidence>
<keyword evidence="3" id="KW-0560">Oxidoreductase</keyword>
<keyword evidence="5" id="KW-1185">Reference proteome</keyword>
<dbReference type="SUPFAM" id="SSF51735">
    <property type="entry name" value="NAD(P)-binding Rossmann-fold domains"/>
    <property type="match status" value="1"/>
</dbReference>
<accession>A0A386KJI1</accession>
<comment type="similarity">
    <text evidence="1">Belongs to the short-chain dehydrogenases/reductases (SDR) family.</text>
</comment>
<dbReference type="PRINTS" id="PR00080">
    <property type="entry name" value="SDRFAMILY"/>
</dbReference>
<evidence type="ECO:0000256" key="2">
    <source>
        <dbReference type="ARBA" id="ARBA00022857"/>
    </source>
</evidence>
<dbReference type="GeneID" id="55004078"/>
<dbReference type="PRINTS" id="PR00081">
    <property type="entry name" value="GDHRDH"/>
</dbReference>
<dbReference type="PANTHER" id="PTHR43391:SF14">
    <property type="entry name" value="DEHYDROGENASE_REDUCTASE SDR FAMILY PROTEIN 7-LIKE"/>
    <property type="match status" value="1"/>
</dbReference>
<dbReference type="PROSITE" id="PS00061">
    <property type="entry name" value="ADH_SHORT"/>
    <property type="match status" value="1"/>
</dbReference>
<evidence type="ECO:0000313" key="5">
    <source>
        <dbReference type="Proteomes" id="UP000268320"/>
    </source>
</evidence>
<dbReference type="InterPro" id="IPR036291">
    <property type="entry name" value="NAD(P)-bd_dom_sf"/>
</dbReference>
<dbReference type="PANTHER" id="PTHR43391">
    <property type="entry name" value="RETINOL DEHYDROGENASE-RELATED"/>
    <property type="match status" value="1"/>
</dbReference>
<dbReference type="Proteomes" id="UP000268320">
    <property type="component" value="Genome"/>
</dbReference>
<evidence type="ECO:0000313" key="4">
    <source>
        <dbReference type="EMBL" id="AYD85466.1"/>
    </source>
</evidence>
<keyword evidence="2" id="KW-0521">NADP</keyword>
<protein>
    <submittedName>
        <fullName evidence="4">Putative 3-oxoacyl-(Acyl-carrier-protein) reductase</fullName>
    </submittedName>
</protein>
<dbReference type="CDD" id="cd05233">
    <property type="entry name" value="SDR_c"/>
    <property type="match status" value="1"/>
</dbReference>
<name>A0A386KJI1_9CAUD</name>
<dbReference type="EMBL" id="MH816966">
    <property type="protein sequence ID" value="AYD85466.1"/>
    <property type="molecule type" value="Genomic_DNA"/>
</dbReference>
<dbReference type="InterPro" id="IPR002347">
    <property type="entry name" value="SDR_fam"/>
</dbReference>
<proteinExistence type="inferred from homology"/>
<dbReference type="KEGG" id="vg:55004078"/>
<reference evidence="4 5" key="1">
    <citation type="submission" date="2018-08" db="EMBL/GenBank/DDBJ databases">
        <title>Characterization and Complete Genome Sequence Analysis of a Lytic Bacteriophage FEC19 infecting Escherichia coli O157:H7.</title>
        <authorList>
            <person name="Fan C."/>
            <person name="Zhao C."/>
            <person name="Tie D."/>
            <person name="Sun Y."/>
        </authorList>
    </citation>
    <scope>NUCLEOTIDE SEQUENCE [LARGE SCALE GENOMIC DNA]</scope>
</reference>
<dbReference type="GO" id="GO:0016491">
    <property type="term" value="F:oxidoreductase activity"/>
    <property type="evidence" value="ECO:0007669"/>
    <property type="project" value="UniProtKB-KW"/>
</dbReference>
<dbReference type="RefSeq" id="YP_009813003.1">
    <property type="nucleotide sequence ID" value="NC_048073.1"/>
</dbReference>
<evidence type="ECO:0000256" key="1">
    <source>
        <dbReference type="ARBA" id="ARBA00006484"/>
    </source>
</evidence>
<sequence length="227" mass="25018">MKKVIVVTGCNSGLGKSIFDTLGAYGHEVVGIDLENGYDIRNAKQMKELLSQYDVEGLINCAGVNSNNWFEDVNYEEFNRVMHTNAFSFVNTTQAALKSLIDNKGFVINIVSNAAHIPMTSSLCYNASKAAALMISKQMAHELTPKYGITVFSISPNKLRGTGMSKQIEDAVCATRGWTPEYAAEYQKKALMNGLETEPQVIADFIRHILITGAWRFMSGTDIPFGK</sequence>
<organism evidence="4 5">
    <name type="scientific">Escherichia phage FEC19</name>
    <dbReference type="NCBI Taxonomy" id="2315486"/>
    <lineage>
        <taxon>Viruses</taxon>
        <taxon>Duplodnaviria</taxon>
        <taxon>Heunggongvirae</taxon>
        <taxon>Uroviricota</taxon>
        <taxon>Caudoviricetes</taxon>
        <taxon>Lindbergviridae</taxon>
        <taxon>Wifcevirus</taxon>
        <taxon>Wifcevirus FEC19</taxon>
    </lineage>
</organism>